<evidence type="ECO:0000256" key="1">
    <source>
        <dbReference type="SAM" id="MobiDB-lite"/>
    </source>
</evidence>
<feature type="signal peptide" evidence="2">
    <location>
        <begin position="1"/>
        <end position="21"/>
    </location>
</feature>
<feature type="chain" id="PRO_5045324219" evidence="2">
    <location>
        <begin position="22"/>
        <end position="225"/>
    </location>
</feature>
<evidence type="ECO:0000313" key="3">
    <source>
        <dbReference type="EMBL" id="MBS2970412.1"/>
    </source>
</evidence>
<dbReference type="EMBL" id="JAGVRK010000001">
    <property type="protein sequence ID" value="MBS2970412.1"/>
    <property type="molecule type" value="Genomic_DNA"/>
</dbReference>
<accession>A0ABS5LI62</accession>
<name>A0ABS5LI62_9BACI</name>
<dbReference type="InterPro" id="IPR019076">
    <property type="entry name" value="Spore_lipoprot_YhcN/YlaJ-like"/>
</dbReference>
<dbReference type="PROSITE" id="PS51257">
    <property type="entry name" value="PROKAR_LIPOPROTEIN"/>
    <property type="match status" value="1"/>
</dbReference>
<proteinExistence type="predicted"/>
<evidence type="ECO:0000313" key="4">
    <source>
        <dbReference type="Proteomes" id="UP000682403"/>
    </source>
</evidence>
<sequence>MNFVKPFVFLTALLLASACQMGEEGQKDMTDQNGSTINVDENKDMYKKTSNESKKEQKTENYGFVRHKKSGLTENGKQTEYYGINREELADTISGLSVQLPGIEEAAVLVTDEEALIAYRGSGKNRDEMADMVSKTAISAVPRYYHVYISDNPSYFDQLQSYSKMDSQSPNADAIISKLIRQMLKSSPQGKSLNKGENANGEGYGEMNENMDEDMKDSYEKTRQQ</sequence>
<evidence type="ECO:0000256" key="2">
    <source>
        <dbReference type="SAM" id="SignalP"/>
    </source>
</evidence>
<organism evidence="3 4">
    <name type="scientific">Metabacillus flavus</name>
    <dbReference type="NCBI Taxonomy" id="2823519"/>
    <lineage>
        <taxon>Bacteria</taxon>
        <taxon>Bacillati</taxon>
        <taxon>Bacillota</taxon>
        <taxon>Bacilli</taxon>
        <taxon>Bacillales</taxon>
        <taxon>Bacillaceae</taxon>
        <taxon>Metabacillus</taxon>
    </lineage>
</organism>
<keyword evidence="4" id="KW-1185">Reference proteome</keyword>
<dbReference type="Proteomes" id="UP000682403">
    <property type="component" value="Unassembled WGS sequence"/>
</dbReference>
<keyword evidence="3" id="KW-0449">Lipoprotein</keyword>
<protein>
    <submittedName>
        <fullName evidence="3">YhcN/YlaJ family sporulation lipoprotein</fullName>
    </submittedName>
</protein>
<dbReference type="RefSeq" id="WP_211560608.1">
    <property type="nucleotide sequence ID" value="NZ_JAGVRK010000001.1"/>
</dbReference>
<feature type="compositionally biased region" description="Basic and acidic residues" evidence="1">
    <location>
        <begin position="40"/>
        <end position="59"/>
    </location>
</feature>
<feature type="compositionally biased region" description="Basic and acidic residues" evidence="1">
    <location>
        <begin position="216"/>
        <end position="225"/>
    </location>
</feature>
<reference evidence="3 4" key="1">
    <citation type="submission" date="2021-04" db="EMBL/GenBank/DDBJ databases">
        <title>Metabacillus sp. strain KIGAM252 whole genome sequence.</title>
        <authorList>
            <person name="Seo M.-J."/>
            <person name="Cho E.-S."/>
            <person name="Hwang C.Y."/>
            <person name="Yoon D.J."/>
        </authorList>
    </citation>
    <scope>NUCLEOTIDE SEQUENCE [LARGE SCALE GENOMIC DNA]</scope>
    <source>
        <strain evidence="3 4">KIGAM252</strain>
    </source>
</reference>
<comment type="caution">
    <text evidence="3">The sequence shown here is derived from an EMBL/GenBank/DDBJ whole genome shotgun (WGS) entry which is preliminary data.</text>
</comment>
<dbReference type="Pfam" id="PF09580">
    <property type="entry name" value="Spore_YhcN_YlaJ"/>
    <property type="match status" value="1"/>
</dbReference>
<feature type="region of interest" description="Disordered" evidence="1">
    <location>
        <begin position="186"/>
        <end position="225"/>
    </location>
</feature>
<gene>
    <name evidence="3" type="ORF">J9317_16820</name>
</gene>
<feature type="region of interest" description="Disordered" evidence="1">
    <location>
        <begin position="25"/>
        <end position="60"/>
    </location>
</feature>
<keyword evidence="2" id="KW-0732">Signal</keyword>
<feature type="compositionally biased region" description="Polar residues" evidence="1">
    <location>
        <begin position="186"/>
        <end position="197"/>
    </location>
</feature>